<dbReference type="EMBL" id="RRCT01000002">
    <property type="protein sequence ID" value="RQW75919.1"/>
    <property type="molecule type" value="Genomic_DNA"/>
</dbReference>
<dbReference type="InterPro" id="IPR038559">
    <property type="entry name" value="XkdN-like_sf"/>
</dbReference>
<evidence type="ECO:0000313" key="2">
    <source>
        <dbReference type="Proteomes" id="UP000274033"/>
    </source>
</evidence>
<organism evidence="1 2">
    <name type="scientific">Lysinibacillus composti</name>
    <dbReference type="NCBI Taxonomy" id="720633"/>
    <lineage>
        <taxon>Bacteria</taxon>
        <taxon>Bacillati</taxon>
        <taxon>Bacillota</taxon>
        <taxon>Bacilli</taxon>
        <taxon>Bacillales</taxon>
        <taxon>Bacillaceae</taxon>
        <taxon>Lysinibacillus</taxon>
    </lineage>
</organism>
<reference evidence="1 2" key="1">
    <citation type="journal article" date="2013" name="J. Microbiol.">
        <title>Lysinibacillus chungkukjangi sp. nov., isolated from Chungkukjang, Korean fermented soybean food.</title>
        <authorList>
            <person name="Kim S.J."/>
            <person name="Jang Y.H."/>
            <person name="Hamada M."/>
            <person name="Ahn J.H."/>
            <person name="Weon H.Y."/>
            <person name="Suzuki K."/>
            <person name="Whang K.S."/>
            <person name="Kwon S.W."/>
        </authorList>
    </citation>
    <scope>NUCLEOTIDE SEQUENCE [LARGE SCALE GENOMIC DNA]</scope>
    <source>
        <strain evidence="1 2">MCCC 1A12701</strain>
    </source>
</reference>
<name>A0A3N9UIN2_9BACI</name>
<protein>
    <recommendedName>
        <fullName evidence="3">XkdN-like protein</fullName>
    </recommendedName>
</protein>
<accession>A0A3N9UIN2</accession>
<dbReference type="InterPro" id="IPR014986">
    <property type="entry name" value="XkdN-like"/>
</dbReference>
<dbReference type="Proteomes" id="UP000274033">
    <property type="component" value="Unassembled WGS sequence"/>
</dbReference>
<dbReference type="Gene3D" id="3.30.2220.30">
    <property type="match status" value="1"/>
</dbReference>
<evidence type="ECO:0000313" key="1">
    <source>
        <dbReference type="EMBL" id="RQW75919.1"/>
    </source>
</evidence>
<dbReference type="Pfam" id="PF08890">
    <property type="entry name" value="Phage_TAC_5"/>
    <property type="match status" value="1"/>
</dbReference>
<gene>
    <name evidence="1" type="ORF">EBB45_04695</name>
</gene>
<dbReference type="OrthoDB" id="1807498at2"/>
<dbReference type="AlphaFoldDB" id="A0A3N9UIN2"/>
<comment type="caution">
    <text evidence="1">The sequence shown here is derived from an EMBL/GenBank/DDBJ whole genome shotgun (WGS) entry which is preliminary data.</text>
</comment>
<proteinExistence type="predicted"/>
<evidence type="ECO:0008006" key="3">
    <source>
        <dbReference type="Google" id="ProtNLM"/>
    </source>
</evidence>
<dbReference type="RefSeq" id="WP_124763142.1">
    <property type="nucleotide sequence ID" value="NZ_JAFBDY010000002.1"/>
</dbReference>
<sequence>MSKRLTVTDLLKEKEKYVMKDNVTEELYIERLDATITIQKPSRSLVLEAHGIEEEGGSDIFLIYNSVTEPNLKDAELQKAFDCKEPTDIVEKVFSPGEIVTIAQYGLSLAGYSDSVKRVKDLKN</sequence>
<keyword evidence="2" id="KW-1185">Reference proteome</keyword>